<organism evidence="2 3">
    <name type="scientific">Pontivivens insulae</name>
    <dbReference type="NCBI Taxonomy" id="1639689"/>
    <lineage>
        <taxon>Bacteria</taxon>
        <taxon>Pseudomonadati</taxon>
        <taxon>Pseudomonadota</taxon>
        <taxon>Alphaproteobacteria</taxon>
        <taxon>Rhodobacterales</taxon>
        <taxon>Paracoccaceae</taxon>
        <taxon>Pontivivens</taxon>
    </lineage>
</organism>
<reference evidence="2 3" key="1">
    <citation type="submission" date="2018-03" db="EMBL/GenBank/DDBJ databases">
        <authorList>
            <person name="Keele B.F."/>
        </authorList>
    </citation>
    <scope>NUCLEOTIDE SEQUENCE [LARGE SCALE GENOMIC DNA]</scope>
    <source>
        <strain evidence="2 3">CeCT 8812</strain>
    </source>
</reference>
<proteinExistence type="predicted"/>
<sequence length="467" mass="48837">MARRASKATPPYGLLAIIAVAAILLPFAGLWQEAVPLSVDEALLWDSARSELYRYYWTEPLATFATRGAQAVFGDTVLALRICGPIATCVILAAMIFSAPVKMRRAAIISGTLVIGSPIVLWHLLRDSADIAGMAAMTGALLIGLEAAKPPKRKKDPERWSFWALSGLFGAVAVMTSIWSAGPLVGGIVGFLLSAGRKRWRAGALSLGVAGLIVTPWVLWLVATGFVPVALFIGDMAAPVELLWVLALGPLLLGVLTVGSAGTAGAMIGGVLGAGIAYATGGDFAACVLMLAPVLALSIPRELSTSKAAPLRALALIGPCLLAGVMALASVHARYAGGLPAYADPFAQDRFEAARCETALIAMEDLGGSGFASARLEDQILCRWLGVLTAAPVILTELPAGSAPPLRQRLGPLALEGGDALLISFPPRTPEQVAGPLLMVVEQERVELPLHLDRVQEVDLSLVRSLR</sequence>
<keyword evidence="1" id="KW-1133">Transmembrane helix</keyword>
<feature type="transmembrane region" description="Helical" evidence="1">
    <location>
        <begin position="243"/>
        <end position="269"/>
    </location>
</feature>
<name>A0A2R8AAI6_9RHOB</name>
<feature type="transmembrane region" description="Helical" evidence="1">
    <location>
        <begin position="106"/>
        <end position="125"/>
    </location>
</feature>
<evidence type="ECO:0000313" key="2">
    <source>
        <dbReference type="EMBL" id="SPF29070.1"/>
    </source>
</evidence>
<dbReference type="EMBL" id="OMKW01000002">
    <property type="protein sequence ID" value="SPF29070.1"/>
    <property type="molecule type" value="Genomic_DNA"/>
</dbReference>
<keyword evidence="1" id="KW-0812">Transmembrane</keyword>
<evidence type="ECO:0000313" key="3">
    <source>
        <dbReference type="Proteomes" id="UP000244932"/>
    </source>
</evidence>
<feature type="transmembrane region" description="Helical" evidence="1">
    <location>
        <begin position="160"/>
        <end position="182"/>
    </location>
</feature>
<protein>
    <submittedName>
        <fullName evidence="2">Uncharacterized protein</fullName>
    </submittedName>
</protein>
<dbReference type="AlphaFoldDB" id="A0A2R8AAI6"/>
<keyword evidence="1" id="KW-0472">Membrane</keyword>
<feature type="transmembrane region" description="Helical" evidence="1">
    <location>
        <begin position="311"/>
        <end position="331"/>
    </location>
</feature>
<gene>
    <name evidence="2" type="ORF">POI8812_01375</name>
</gene>
<accession>A0A2R8AAI6</accession>
<feature type="transmembrane region" description="Helical" evidence="1">
    <location>
        <begin position="78"/>
        <end position="99"/>
    </location>
</feature>
<feature type="transmembrane region" description="Helical" evidence="1">
    <location>
        <begin position="12"/>
        <end position="31"/>
    </location>
</feature>
<evidence type="ECO:0000256" key="1">
    <source>
        <dbReference type="SAM" id="Phobius"/>
    </source>
</evidence>
<keyword evidence="3" id="KW-1185">Reference proteome</keyword>
<dbReference type="RefSeq" id="WP_108781796.1">
    <property type="nucleotide sequence ID" value="NZ_OMKW01000002.1"/>
</dbReference>
<dbReference type="Proteomes" id="UP000244932">
    <property type="component" value="Unassembled WGS sequence"/>
</dbReference>
<feature type="transmembrane region" description="Helical" evidence="1">
    <location>
        <begin position="275"/>
        <end position="299"/>
    </location>
</feature>
<feature type="transmembrane region" description="Helical" evidence="1">
    <location>
        <begin position="202"/>
        <end position="231"/>
    </location>
</feature>